<organism evidence="1 2">
    <name type="scientific">Stieleria magnilauensis</name>
    <dbReference type="NCBI Taxonomy" id="2527963"/>
    <lineage>
        <taxon>Bacteria</taxon>
        <taxon>Pseudomonadati</taxon>
        <taxon>Planctomycetota</taxon>
        <taxon>Planctomycetia</taxon>
        <taxon>Pirellulales</taxon>
        <taxon>Pirellulaceae</taxon>
        <taxon>Stieleria</taxon>
    </lineage>
</organism>
<sequence length="119" mass="13353">MNRRSLCIRRFGSIGLILVLILALLVGTFAVSTTRHASNERHHTLHHQSIMVLESAIEAVEQSDPDPGSTLRLPLDQNSNRWILVESVDGPDTKRQYQATLYHNDQPGLSIQRLARSDS</sequence>
<accession>A0ABX5XKH1</accession>
<dbReference type="EMBL" id="CP036432">
    <property type="protein sequence ID" value="QDV82272.1"/>
    <property type="molecule type" value="Genomic_DNA"/>
</dbReference>
<proteinExistence type="predicted"/>
<protein>
    <recommendedName>
        <fullName evidence="3">PepSY domain-containing protein</fullName>
    </recommendedName>
</protein>
<gene>
    <name evidence="1" type="ORF">TBK1r_11990</name>
</gene>
<evidence type="ECO:0000313" key="1">
    <source>
        <dbReference type="EMBL" id="QDV82272.1"/>
    </source>
</evidence>
<evidence type="ECO:0008006" key="3">
    <source>
        <dbReference type="Google" id="ProtNLM"/>
    </source>
</evidence>
<name>A0ABX5XKH1_9BACT</name>
<evidence type="ECO:0000313" key="2">
    <source>
        <dbReference type="Proteomes" id="UP000318081"/>
    </source>
</evidence>
<keyword evidence="2" id="KW-1185">Reference proteome</keyword>
<dbReference type="Proteomes" id="UP000318081">
    <property type="component" value="Chromosome"/>
</dbReference>
<reference evidence="1 2" key="1">
    <citation type="submission" date="2019-02" db="EMBL/GenBank/DDBJ databases">
        <title>Deep-cultivation of Planctomycetes and their phenomic and genomic characterization uncovers novel biology.</title>
        <authorList>
            <person name="Wiegand S."/>
            <person name="Jogler M."/>
            <person name="Boedeker C."/>
            <person name="Pinto D."/>
            <person name="Vollmers J."/>
            <person name="Rivas-Marin E."/>
            <person name="Kohn T."/>
            <person name="Peeters S.H."/>
            <person name="Heuer A."/>
            <person name="Rast P."/>
            <person name="Oberbeckmann S."/>
            <person name="Bunk B."/>
            <person name="Jeske O."/>
            <person name="Meyerdierks A."/>
            <person name="Storesund J.E."/>
            <person name="Kallscheuer N."/>
            <person name="Luecker S."/>
            <person name="Lage O.M."/>
            <person name="Pohl T."/>
            <person name="Merkel B.J."/>
            <person name="Hornburger P."/>
            <person name="Mueller R.-W."/>
            <person name="Bruemmer F."/>
            <person name="Labrenz M."/>
            <person name="Spormann A.M."/>
            <person name="Op den Camp H."/>
            <person name="Overmann J."/>
            <person name="Amann R."/>
            <person name="Jetten M.S.M."/>
            <person name="Mascher T."/>
            <person name="Medema M.H."/>
            <person name="Devos D.P."/>
            <person name="Kaster A.-K."/>
            <person name="Ovreas L."/>
            <person name="Rohde M."/>
            <person name="Galperin M.Y."/>
            <person name="Jogler C."/>
        </authorList>
    </citation>
    <scope>NUCLEOTIDE SEQUENCE [LARGE SCALE GENOMIC DNA]</scope>
    <source>
        <strain evidence="1 2">TBK1r</strain>
    </source>
</reference>